<protein>
    <submittedName>
        <fullName evidence="5">SMP-30/gluconolaconase/LRE-like region-containing protein</fullName>
    </submittedName>
</protein>
<dbReference type="PRINTS" id="PR01790">
    <property type="entry name" value="SMP30FAMILY"/>
</dbReference>
<feature type="binding site" evidence="3">
    <location>
        <position position="101"/>
    </location>
    <ligand>
        <name>substrate</name>
    </ligand>
</feature>
<comment type="caution">
    <text evidence="5">The sequence shown here is derived from an EMBL/GenBank/DDBJ whole genome shotgun (WGS) entry which is preliminary data.</text>
</comment>
<keyword evidence="6" id="KW-1185">Reference proteome</keyword>
<feature type="domain" description="SMP-30/Gluconolactonase/LRE-like region" evidence="4">
    <location>
        <begin position="16"/>
        <end position="260"/>
    </location>
</feature>
<dbReference type="InterPro" id="IPR005511">
    <property type="entry name" value="SMP-30"/>
</dbReference>
<comment type="cofactor">
    <cofactor evidence="3">
        <name>Zn(2+)</name>
        <dbReference type="ChEBI" id="CHEBI:29105"/>
    </cofactor>
    <text evidence="3">Binds 1 divalent metal cation per subunit.</text>
</comment>
<dbReference type="GO" id="GO:0019853">
    <property type="term" value="P:L-ascorbic acid biosynthetic process"/>
    <property type="evidence" value="ECO:0007669"/>
    <property type="project" value="TreeGrafter"/>
</dbReference>
<feature type="binding site" evidence="3">
    <location>
        <position position="152"/>
    </location>
    <ligand>
        <name>a divalent metal cation</name>
        <dbReference type="ChEBI" id="CHEBI:60240"/>
    </ligand>
</feature>
<dbReference type="PATRIC" id="fig|1324957.4.peg.2824"/>
<dbReference type="InterPro" id="IPR013658">
    <property type="entry name" value="SGL"/>
</dbReference>
<dbReference type="Proteomes" id="UP000017840">
    <property type="component" value="Unassembled WGS sequence"/>
</dbReference>
<dbReference type="GO" id="GO:0004341">
    <property type="term" value="F:gluconolactonase activity"/>
    <property type="evidence" value="ECO:0007669"/>
    <property type="project" value="TreeGrafter"/>
</dbReference>
<organism evidence="5 6">
    <name type="scientific">Candidatus Halobonum tyrrellensis G22</name>
    <dbReference type="NCBI Taxonomy" id="1324957"/>
    <lineage>
        <taxon>Archaea</taxon>
        <taxon>Methanobacteriati</taxon>
        <taxon>Methanobacteriota</taxon>
        <taxon>Stenosarchaea group</taxon>
        <taxon>Halobacteria</taxon>
        <taxon>Halobacteriales</taxon>
        <taxon>Haloferacaceae</taxon>
        <taxon>Candidatus Halobonum</taxon>
    </lineage>
</organism>
<evidence type="ECO:0000313" key="6">
    <source>
        <dbReference type="Proteomes" id="UP000017840"/>
    </source>
</evidence>
<comment type="similarity">
    <text evidence="1">Belongs to the SMP-30/CGR1 family.</text>
</comment>
<evidence type="ECO:0000256" key="3">
    <source>
        <dbReference type="PIRSR" id="PIRSR605511-2"/>
    </source>
</evidence>
<evidence type="ECO:0000259" key="4">
    <source>
        <dbReference type="Pfam" id="PF08450"/>
    </source>
</evidence>
<feature type="binding site" evidence="3">
    <location>
        <position position="103"/>
    </location>
    <ligand>
        <name>substrate</name>
    </ligand>
</feature>
<sequence>MDATPERVADTRCSTGEGPVWHPDERALYWCDIPNGRLFRTTADEAGYELLLDEDDALGGATVEADGALLLFRAAGRVERFDPGEGDPEHVTTVESATHTRFNDVIADPEGRVYAGTMPTDDELGRLYRVESDGDGVSVDVVADGKGFDIPNGMAFTDDLETMYVTESEAHVVYAYDYDRATGDLSNPEPFVETDPDDGVPDGLTIDDDDGLWSARWNGGAVVRYGADGTERDRLSLPARKVSCPVFGGDDLRDVYVTTAGGADRPAEGDGAGALFRFEAPDGVAGRPAFRSSVATE</sequence>
<dbReference type="SUPFAM" id="SSF63829">
    <property type="entry name" value="Calcium-dependent phosphotriesterase"/>
    <property type="match status" value="1"/>
</dbReference>
<dbReference type="GO" id="GO:0005509">
    <property type="term" value="F:calcium ion binding"/>
    <property type="evidence" value="ECO:0007669"/>
    <property type="project" value="TreeGrafter"/>
</dbReference>
<dbReference type="InterPro" id="IPR011042">
    <property type="entry name" value="6-blade_b-propeller_TolB-like"/>
</dbReference>
<keyword evidence="3" id="KW-0479">Metal-binding</keyword>
<dbReference type="Gene3D" id="2.120.10.30">
    <property type="entry name" value="TolB, C-terminal domain"/>
    <property type="match status" value="1"/>
</dbReference>
<dbReference type="EMBL" id="ASGZ01000058">
    <property type="protein sequence ID" value="ESP87463.1"/>
    <property type="molecule type" value="Genomic_DNA"/>
</dbReference>
<proteinExistence type="inferred from homology"/>
<dbReference type="STRING" id="1324957.K933_13913"/>
<feature type="binding site" evidence="3">
    <location>
        <position position="17"/>
    </location>
    <ligand>
        <name>a divalent metal cation</name>
        <dbReference type="ChEBI" id="CHEBI:60240"/>
    </ligand>
</feature>
<gene>
    <name evidence="5" type="ORF">K933_13913</name>
</gene>
<dbReference type="Pfam" id="PF08450">
    <property type="entry name" value="SGL"/>
    <property type="match status" value="1"/>
</dbReference>
<dbReference type="RefSeq" id="WP_023395356.1">
    <property type="nucleotide sequence ID" value="NZ_ASGZ01000058.1"/>
</dbReference>
<feature type="binding site" evidence="3">
    <location>
        <position position="121"/>
    </location>
    <ligand>
        <name>substrate</name>
    </ligand>
</feature>
<evidence type="ECO:0000313" key="5">
    <source>
        <dbReference type="EMBL" id="ESP87463.1"/>
    </source>
</evidence>
<name>V4HBP1_9EURY</name>
<evidence type="ECO:0000256" key="2">
    <source>
        <dbReference type="PIRSR" id="PIRSR605511-1"/>
    </source>
</evidence>
<dbReference type="eggNOG" id="arCOG05370">
    <property type="taxonomic scope" value="Archaea"/>
</dbReference>
<feature type="binding site" evidence="3">
    <location>
        <position position="202"/>
    </location>
    <ligand>
        <name>a divalent metal cation</name>
        <dbReference type="ChEBI" id="CHEBI:60240"/>
    </ligand>
</feature>
<reference evidence="5 6" key="1">
    <citation type="journal article" date="2013" name="Genome Announc.">
        <title>Draft Genome Sequence of 'Candidatus Halobonum tyrrellensis' Strain G22, Isolated from the Hypersaline Waters of Lake Tyrrell, Australia.</title>
        <authorList>
            <person name="Ugalde J.A."/>
            <person name="Narasingarao P."/>
            <person name="Kuo S."/>
            <person name="Podell S."/>
            <person name="Allen E.E."/>
        </authorList>
    </citation>
    <scope>NUCLEOTIDE SEQUENCE [LARGE SCALE GENOMIC DNA]</scope>
    <source>
        <strain evidence="5 6">G22</strain>
    </source>
</reference>
<dbReference type="AlphaFoldDB" id="V4HBP1"/>
<feature type="active site" description="Proton donor/acceptor" evidence="2">
    <location>
        <position position="202"/>
    </location>
</feature>
<keyword evidence="3" id="KW-0862">Zinc</keyword>
<evidence type="ECO:0000256" key="1">
    <source>
        <dbReference type="ARBA" id="ARBA00008853"/>
    </source>
</evidence>
<accession>V4HBP1</accession>
<dbReference type="PANTHER" id="PTHR10907">
    <property type="entry name" value="REGUCALCIN"/>
    <property type="match status" value="1"/>
</dbReference>
<dbReference type="OrthoDB" id="341532at2157"/>
<dbReference type="PANTHER" id="PTHR10907:SF47">
    <property type="entry name" value="REGUCALCIN"/>
    <property type="match status" value="1"/>
</dbReference>